<feature type="compositionally biased region" description="Low complexity" evidence="2">
    <location>
        <begin position="526"/>
        <end position="536"/>
    </location>
</feature>
<proteinExistence type="predicted"/>
<evidence type="ECO:0000256" key="2">
    <source>
        <dbReference type="SAM" id="MobiDB-lite"/>
    </source>
</evidence>
<feature type="compositionally biased region" description="Basic and acidic residues" evidence="2">
    <location>
        <begin position="495"/>
        <end position="506"/>
    </location>
</feature>
<feature type="region of interest" description="Disordered" evidence="2">
    <location>
        <begin position="567"/>
        <end position="588"/>
    </location>
</feature>
<feature type="region of interest" description="Disordered" evidence="2">
    <location>
        <begin position="1"/>
        <end position="121"/>
    </location>
</feature>
<dbReference type="Proteomes" id="UP000305948">
    <property type="component" value="Unassembled WGS sequence"/>
</dbReference>
<feature type="compositionally biased region" description="Basic and acidic residues" evidence="2">
    <location>
        <begin position="330"/>
        <end position="361"/>
    </location>
</feature>
<evidence type="ECO:0000256" key="1">
    <source>
        <dbReference type="SAM" id="Coils"/>
    </source>
</evidence>
<feature type="region of interest" description="Disordered" evidence="2">
    <location>
        <begin position="297"/>
        <end position="379"/>
    </location>
</feature>
<feature type="compositionally biased region" description="Polar residues" evidence="2">
    <location>
        <begin position="59"/>
        <end position="83"/>
    </location>
</feature>
<accession>A0A5C3N025</accession>
<feature type="region of interest" description="Disordered" evidence="2">
    <location>
        <begin position="228"/>
        <end position="272"/>
    </location>
</feature>
<dbReference type="EMBL" id="ML213512">
    <property type="protein sequence ID" value="TFK51089.1"/>
    <property type="molecule type" value="Genomic_DNA"/>
</dbReference>
<reference evidence="3 4" key="1">
    <citation type="journal article" date="2019" name="Nat. Ecol. Evol.">
        <title>Megaphylogeny resolves global patterns of mushroom evolution.</title>
        <authorList>
            <person name="Varga T."/>
            <person name="Krizsan K."/>
            <person name="Foldi C."/>
            <person name="Dima B."/>
            <person name="Sanchez-Garcia M."/>
            <person name="Sanchez-Ramirez S."/>
            <person name="Szollosi G.J."/>
            <person name="Szarkandi J.G."/>
            <person name="Papp V."/>
            <person name="Albert L."/>
            <person name="Andreopoulos W."/>
            <person name="Angelini C."/>
            <person name="Antonin V."/>
            <person name="Barry K.W."/>
            <person name="Bougher N.L."/>
            <person name="Buchanan P."/>
            <person name="Buyck B."/>
            <person name="Bense V."/>
            <person name="Catcheside P."/>
            <person name="Chovatia M."/>
            <person name="Cooper J."/>
            <person name="Damon W."/>
            <person name="Desjardin D."/>
            <person name="Finy P."/>
            <person name="Geml J."/>
            <person name="Haridas S."/>
            <person name="Hughes K."/>
            <person name="Justo A."/>
            <person name="Karasinski D."/>
            <person name="Kautmanova I."/>
            <person name="Kiss B."/>
            <person name="Kocsube S."/>
            <person name="Kotiranta H."/>
            <person name="LaButti K.M."/>
            <person name="Lechner B.E."/>
            <person name="Liimatainen K."/>
            <person name="Lipzen A."/>
            <person name="Lukacs Z."/>
            <person name="Mihaltcheva S."/>
            <person name="Morgado L.N."/>
            <person name="Niskanen T."/>
            <person name="Noordeloos M.E."/>
            <person name="Ohm R.A."/>
            <person name="Ortiz-Santana B."/>
            <person name="Ovrebo C."/>
            <person name="Racz N."/>
            <person name="Riley R."/>
            <person name="Savchenko A."/>
            <person name="Shiryaev A."/>
            <person name="Soop K."/>
            <person name="Spirin V."/>
            <person name="Szebenyi C."/>
            <person name="Tomsovsky M."/>
            <person name="Tulloss R.E."/>
            <person name="Uehling J."/>
            <person name="Grigoriev I.V."/>
            <person name="Vagvolgyi C."/>
            <person name="Papp T."/>
            <person name="Martin F.M."/>
            <person name="Miettinen O."/>
            <person name="Hibbett D.S."/>
            <person name="Nagy L.G."/>
        </authorList>
    </citation>
    <scope>NUCLEOTIDE SEQUENCE [LARGE SCALE GENOMIC DNA]</scope>
    <source>
        <strain evidence="3 4">OMC1185</strain>
    </source>
</reference>
<feature type="compositionally biased region" description="Polar residues" evidence="2">
    <location>
        <begin position="91"/>
        <end position="103"/>
    </location>
</feature>
<feature type="compositionally biased region" description="Basic residues" evidence="2">
    <location>
        <begin position="251"/>
        <end position="262"/>
    </location>
</feature>
<feature type="compositionally biased region" description="Low complexity" evidence="2">
    <location>
        <begin position="304"/>
        <end position="326"/>
    </location>
</feature>
<name>A0A5C3N025_9AGAM</name>
<evidence type="ECO:0000313" key="3">
    <source>
        <dbReference type="EMBL" id="TFK51089.1"/>
    </source>
</evidence>
<feature type="compositionally biased region" description="Basic and acidic residues" evidence="2">
    <location>
        <begin position="263"/>
        <end position="272"/>
    </location>
</feature>
<keyword evidence="4" id="KW-1185">Reference proteome</keyword>
<gene>
    <name evidence="3" type="ORF">OE88DRAFT_1735797</name>
</gene>
<feature type="coiled-coil region" evidence="1">
    <location>
        <begin position="168"/>
        <end position="195"/>
    </location>
</feature>
<feature type="region of interest" description="Disordered" evidence="2">
    <location>
        <begin position="394"/>
        <end position="545"/>
    </location>
</feature>
<evidence type="ECO:0000313" key="4">
    <source>
        <dbReference type="Proteomes" id="UP000305948"/>
    </source>
</evidence>
<feature type="compositionally biased region" description="Polar residues" evidence="2">
    <location>
        <begin position="1"/>
        <end position="10"/>
    </location>
</feature>
<protein>
    <submittedName>
        <fullName evidence="3">Uncharacterized protein</fullName>
    </submittedName>
</protein>
<keyword evidence="1" id="KW-0175">Coiled coil</keyword>
<organism evidence="3 4">
    <name type="scientific">Heliocybe sulcata</name>
    <dbReference type="NCBI Taxonomy" id="5364"/>
    <lineage>
        <taxon>Eukaryota</taxon>
        <taxon>Fungi</taxon>
        <taxon>Dikarya</taxon>
        <taxon>Basidiomycota</taxon>
        <taxon>Agaricomycotina</taxon>
        <taxon>Agaricomycetes</taxon>
        <taxon>Gloeophyllales</taxon>
        <taxon>Gloeophyllaceae</taxon>
        <taxon>Heliocybe</taxon>
    </lineage>
</organism>
<feature type="compositionally biased region" description="Low complexity" evidence="2">
    <location>
        <begin position="571"/>
        <end position="588"/>
    </location>
</feature>
<feature type="compositionally biased region" description="Polar residues" evidence="2">
    <location>
        <begin position="442"/>
        <end position="453"/>
    </location>
</feature>
<dbReference type="AlphaFoldDB" id="A0A5C3N025"/>
<feature type="compositionally biased region" description="Polar residues" evidence="2">
    <location>
        <begin position="421"/>
        <end position="431"/>
    </location>
</feature>
<sequence length="588" mass="65046">MRSQSPTGSENLGRDARPMRQSKSPDVQMDVEPSQPPPDNTNALAVAIRNAYEVAAQDSRGTQQYGTTDSSRSTGPSLLSLTHRNPAALQYGSSGDSRSTAPSELSLGHAPSVSMQSTRSQYTWTSQIGPWAREADPQAPASDEYLLGTALINHGDAVNDRLRRLAALKEVRRRVEEGKETVRNMKKATAKLRERRQRMEQYFAYFQEMGGVWPNAEDMMNTSIAPYPGLKSKRKAGSRSPLPPSAFDRIVKKRPPSRRPRGRRLEVKKLAYEPLPKRGHDREVKLLTYDRLPLKRDRSSSLGSVDSPPKSVVSSRPSEPPQSGSESETETERAPSEARDRSASPVPRRQERVGHRLEAVKSPRRPSPRAQMRRALEARDLSKVTMRRVHAPTIVGTLPHTDFEFQVPSRSRNGSRDRVDIQTSIKQSQAIKSEPEAVPLTRSGSLQESSGDPLNSGLRDSRKHSRDSTPSDSDVESIRTSKRFRTDSPGSSIAEDQRTPPADKRGTQAHRKVVSSANSYRDIASSRESSVASTVTETEEEEESLEETLVMAMVLVKEDPDELGDLSHAMATSSLRPPPAARARSTTP</sequence>